<evidence type="ECO:0000313" key="2">
    <source>
        <dbReference type="EMBL" id="OIZ94171.1"/>
    </source>
</evidence>
<gene>
    <name evidence="2" type="ORF">A1D18_04745</name>
</gene>
<feature type="compositionally biased region" description="Polar residues" evidence="1">
    <location>
        <begin position="104"/>
        <end position="113"/>
    </location>
</feature>
<accession>A0A1J8P5C7</accession>
<proteinExistence type="predicted"/>
<feature type="region of interest" description="Disordered" evidence="1">
    <location>
        <begin position="1"/>
        <end position="23"/>
    </location>
</feature>
<evidence type="ECO:0000313" key="3">
    <source>
        <dbReference type="Proteomes" id="UP000183924"/>
    </source>
</evidence>
<dbReference type="Proteomes" id="UP000183924">
    <property type="component" value="Unassembled WGS sequence"/>
</dbReference>
<feature type="region of interest" description="Disordered" evidence="1">
    <location>
        <begin position="103"/>
        <end position="127"/>
    </location>
</feature>
<feature type="compositionally biased region" description="Basic residues" evidence="1">
    <location>
        <begin position="116"/>
        <end position="127"/>
    </location>
</feature>
<reference evidence="2 3" key="1">
    <citation type="submission" date="2016-03" db="EMBL/GenBank/DDBJ databases">
        <title>Comparative genomics of Rickettsiella.</title>
        <authorList>
            <person name="Chandler C."/>
            <person name="Wang Y."/>
        </authorList>
    </citation>
    <scope>NUCLEOTIDE SEQUENCE [LARGE SCALE GENOMIC DNA]</scope>
    <source>
        <strain evidence="2 3">RCFS May 2013</strain>
    </source>
</reference>
<dbReference type="OrthoDB" id="5660075at2"/>
<name>A0A1J8P5C7_9COXI</name>
<organism evidence="2 3">
    <name type="scientific">Candidatus Rickettsiella isopodorum</name>
    <dbReference type="NCBI Taxonomy" id="1225476"/>
    <lineage>
        <taxon>Bacteria</taxon>
        <taxon>Pseudomonadati</taxon>
        <taxon>Pseudomonadota</taxon>
        <taxon>Gammaproteobacteria</taxon>
        <taxon>Legionellales</taxon>
        <taxon>Coxiellaceae</taxon>
        <taxon>Rickettsiella</taxon>
    </lineage>
</organism>
<keyword evidence="3" id="KW-1185">Reference proteome</keyword>
<comment type="caution">
    <text evidence="2">The sequence shown here is derived from an EMBL/GenBank/DDBJ whole genome shotgun (WGS) entry which is preliminary data.</text>
</comment>
<dbReference type="EMBL" id="LUKY01000033">
    <property type="protein sequence ID" value="OIZ94171.1"/>
    <property type="molecule type" value="Genomic_DNA"/>
</dbReference>
<dbReference type="RefSeq" id="WP_071662664.1">
    <property type="nucleotide sequence ID" value="NZ_LUKY01000033.1"/>
</dbReference>
<evidence type="ECO:0000256" key="1">
    <source>
        <dbReference type="SAM" id="MobiDB-lite"/>
    </source>
</evidence>
<protein>
    <submittedName>
        <fullName evidence="2">Uncharacterized protein</fullName>
    </submittedName>
</protein>
<sequence length="127" mass="14455">MMNVKAQTKTKRGRPPLSAAKKMQRSKAALNARMTQKALRAKIAMLKANFKEKLKIAEQEAYQKALEKVVKIEHKKMEANFKALAVAKAKGNKKRMKRMLTTRGRPSQLNIAKTGTIRKRGRPRKVK</sequence>
<dbReference type="AlphaFoldDB" id="A0A1J8P5C7"/>